<evidence type="ECO:0000313" key="3">
    <source>
        <dbReference type="Proteomes" id="UP001295444"/>
    </source>
</evidence>
<accession>A0AAD1TDV8</accession>
<dbReference type="GO" id="GO:0005737">
    <property type="term" value="C:cytoplasm"/>
    <property type="evidence" value="ECO:0007669"/>
    <property type="project" value="TreeGrafter"/>
</dbReference>
<dbReference type="AlphaFoldDB" id="A0AAD1TDV8"/>
<protein>
    <submittedName>
        <fullName evidence="2">Uncharacterized protein</fullName>
    </submittedName>
</protein>
<evidence type="ECO:0000256" key="1">
    <source>
        <dbReference type="SAM" id="Coils"/>
    </source>
</evidence>
<evidence type="ECO:0000313" key="2">
    <source>
        <dbReference type="EMBL" id="CAH2324895.1"/>
    </source>
</evidence>
<proteinExistence type="predicted"/>
<gene>
    <name evidence="2" type="ORF">PECUL_23A000982</name>
</gene>
<reference evidence="2" key="1">
    <citation type="submission" date="2022-03" db="EMBL/GenBank/DDBJ databases">
        <authorList>
            <person name="Alioto T."/>
            <person name="Alioto T."/>
            <person name="Gomez Garrido J."/>
        </authorList>
    </citation>
    <scope>NUCLEOTIDE SEQUENCE</scope>
</reference>
<name>A0AAD1TDV8_PELCU</name>
<feature type="coiled-coil region" evidence="1">
    <location>
        <begin position="24"/>
        <end position="58"/>
    </location>
</feature>
<feature type="coiled-coil region" evidence="1">
    <location>
        <begin position="140"/>
        <end position="174"/>
    </location>
</feature>
<sequence length="368" mass="42558">MLVSVSEECDQKIQAMHQEERLEIKNMKMEKHHLLNVIEKMKEENNSLQMQVSKLLEEMANTYLLFRNESDARKILIAEINALKYQQEAMKTAYKTDEHGEDPVTLAIALRVARKDLTQVQVELNTMKADYGDVVPRRNFNNQEKKLAEYSQKIEVLQKDLLQLQTEHKSLLEIHNQVLLKDSAKEQQSKDTPHPAWDNCADVFPEDTWLTLSAEKSSDQLVSILLTELGTRTLSEKDFFTGKGKEEDVPIHLRYDGLVKNLRLSIGDVSNLLQEVWKEKMTLDAQNGKQSSMPEFFFSYLQNKFGDAAIEWSYAVHESCRVQLISEEMQLFYNILMGKVKEDESYLLMGYTDDHSANDSSLISEQLR</sequence>
<keyword evidence="3" id="KW-1185">Reference proteome</keyword>
<dbReference type="EMBL" id="OW240923">
    <property type="protein sequence ID" value="CAH2324895.1"/>
    <property type="molecule type" value="Genomic_DNA"/>
</dbReference>
<keyword evidence="1" id="KW-0175">Coiled coil</keyword>
<dbReference type="Proteomes" id="UP001295444">
    <property type="component" value="Chromosome 12"/>
</dbReference>
<organism evidence="2 3">
    <name type="scientific">Pelobates cultripes</name>
    <name type="common">Western spadefoot toad</name>
    <dbReference type="NCBI Taxonomy" id="61616"/>
    <lineage>
        <taxon>Eukaryota</taxon>
        <taxon>Metazoa</taxon>
        <taxon>Chordata</taxon>
        <taxon>Craniata</taxon>
        <taxon>Vertebrata</taxon>
        <taxon>Euteleostomi</taxon>
        <taxon>Amphibia</taxon>
        <taxon>Batrachia</taxon>
        <taxon>Anura</taxon>
        <taxon>Pelobatoidea</taxon>
        <taxon>Pelobatidae</taxon>
        <taxon>Pelobates</taxon>
    </lineage>
</organism>
<dbReference type="PANTHER" id="PTHR16306">
    <property type="entry name" value="TRANSLIN-ASSOCIATED FACTOR X-INTERACTING PROTEIN 1"/>
    <property type="match status" value="1"/>
</dbReference>
<dbReference type="PANTHER" id="PTHR16306:SF0">
    <property type="entry name" value="TRANSLIN-ASSOCIATED FACTOR X-INTERACTING PROTEIN 1"/>
    <property type="match status" value="1"/>
</dbReference>